<evidence type="ECO:0000313" key="10">
    <source>
        <dbReference type="Proteomes" id="UP000315343"/>
    </source>
</evidence>
<dbReference type="Pfam" id="PF02602">
    <property type="entry name" value="HEM4"/>
    <property type="match status" value="1"/>
</dbReference>
<accession>A0A562J636</accession>
<feature type="domain" description="Tetrapyrrole methylase" evidence="7">
    <location>
        <begin position="6"/>
        <end position="215"/>
    </location>
</feature>
<evidence type="ECO:0000256" key="1">
    <source>
        <dbReference type="ARBA" id="ARBA00012162"/>
    </source>
</evidence>
<dbReference type="InterPro" id="IPR014777">
    <property type="entry name" value="4pyrrole_Mease_sub1"/>
</dbReference>
<dbReference type="InterPro" id="IPR006366">
    <property type="entry name" value="CobA/CysG_C"/>
</dbReference>
<gene>
    <name evidence="9" type="ORF">LY60_02673</name>
</gene>
<evidence type="ECO:0000259" key="7">
    <source>
        <dbReference type="Pfam" id="PF00590"/>
    </source>
</evidence>
<keyword evidence="2 6" id="KW-0489">Methyltransferase</keyword>
<evidence type="ECO:0000313" key="9">
    <source>
        <dbReference type="EMBL" id="TWH78648.1"/>
    </source>
</evidence>
<comment type="similarity">
    <text evidence="6">Belongs to the precorrin methyltransferase family.</text>
</comment>
<dbReference type="Pfam" id="PF00590">
    <property type="entry name" value="TP_methylase"/>
    <property type="match status" value="1"/>
</dbReference>
<dbReference type="EC" id="2.1.1.107" evidence="1"/>
<evidence type="ECO:0000256" key="3">
    <source>
        <dbReference type="ARBA" id="ARBA00022679"/>
    </source>
</evidence>
<dbReference type="SUPFAM" id="SSF69618">
    <property type="entry name" value="HemD-like"/>
    <property type="match status" value="1"/>
</dbReference>
<dbReference type="NCBIfam" id="TIGR01469">
    <property type="entry name" value="cobA_cysG_Cterm"/>
    <property type="match status" value="1"/>
</dbReference>
<dbReference type="Gene3D" id="3.40.1010.10">
    <property type="entry name" value="Cobalt-precorrin-4 Transmethylase, Domain 1"/>
    <property type="match status" value="1"/>
</dbReference>
<dbReference type="InterPro" id="IPR000878">
    <property type="entry name" value="4pyrrol_Mease"/>
</dbReference>
<organism evidence="9 10">
    <name type="scientific">Sedimentibacter saalensis</name>
    <dbReference type="NCBI Taxonomy" id="130788"/>
    <lineage>
        <taxon>Bacteria</taxon>
        <taxon>Bacillati</taxon>
        <taxon>Bacillota</taxon>
        <taxon>Tissierellia</taxon>
        <taxon>Sedimentibacter</taxon>
    </lineage>
</organism>
<dbReference type="NCBIfam" id="NF004790">
    <property type="entry name" value="PRK06136.1"/>
    <property type="match status" value="1"/>
</dbReference>
<dbReference type="FunFam" id="3.40.1010.10:FF:000001">
    <property type="entry name" value="Siroheme synthase"/>
    <property type="match status" value="1"/>
</dbReference>
<dbReference type="GO" id="GO:0019354">
    <property type="term" value="P:siroheme biosynthetic process"/>
    <property type="evidence" value="ECO:0007669"/>
    <property type="project" value="InterPro"/>
</dbReference>
<dbReference type="GO" id="GO:0032259">
    <property type="term" value="P:methylation"/>
    <property type="evidence" value="ECO:0007669"/>
    <property type="project" value="UniProtKB-KW"/>
</dbReference>
<dbReference type="FunFam" id="3.30.950.10:FF:000001">
    <property type="entry name" value="Siroheme synthase"/>
    <property type="match status" value="1"/>
</dbReference>
<evidence type="ECO:0000259" key="8">
    <source>
        <dbReference type="Pfam" id="PF02602"/>
    </source>
</evidence>
<dbReference type="InterPro" id="IPR036108">
    <property type="entry name" value="4pyrrol_syn_uPrphyn_synt_sf"/>
</dbReference>
<dbReference type="GO" id="GO:0004851">
    <property type="term" value="F:uroporphyrin-III C-methyltransferase activity"/>
    <property type="evidence" value="ECO:0007669"/>
    <property type="project" value="UniProtKB-EC"/>
</dbReference>
<keyword evidence="3 6" id="KW-0808">Transferase</keyword>
<dbReference type="Gene3D" id="3.40.50.10090">
    <property type="match status" value="2"/>
</dbReference>
<dbReference type="PANTHER" id="PTHR45790:SF3">
    <property type="entry name" value="S-ADENOSYL-L-METHIONINE-DEPENDENT UROPORPHYRINOGEN III METHYLTRANSFERASE, CHLOROPLASTIC"/>
    <property type="match status" value="1"/>
</dbReference>
<dbReference type="InterPro" id="IPR050161">
    <property type="entry name" value="Siro_Cobalamin_biosynth"/>
</dbReference>
<dbReference type="Gene3D" id="3.30.950.10">
    <property type="entry name" value="Methyltransferase, Cobalt-precorrin-4 Transmethylase, Domain 2"/>
    <property type="match status" value="1"/>
</dbReference>
<keyword evidence="10" id="KW-1185">Reference proteome</keyword>
<reference evidence="9 10" key="1">
    <citation type="submission" date="2019-07" db="EMBL/GenBank/DDBJ databases">
        <title>Genomic Encyclopedia of Type Strains, Phase I: the one thousand microbial genomes (KMG-I) project.</title>
        <authorList>
            <person name="Kyrpides N."/>
        </authorList>
    </citation>
    <scope>NUCLEOTIDE SEQUENCE [LARGE SCALE GENOMIC DNA]</scope>
    <source>
        <strain evidence="9 10">DSM 13558</strain>
    </source>
</reference>
<dbReference type="CDD" id="cd06578">
    <property type="entry name" value="HemD"/>
    <property type="match status" value="1"/>
</dbReference>
<keyword evidence="5" id="KW-0627">Porphyrin biosynthesis</keyword>
<dbReference type="RefSeq" id="WP_145084568.1">
    <property type="nucleotide sequence ID" value="NZ_VLKH01000008.1"/>
</dbReference>
<dbReference type="CDD" id="cd11642">
    <property type="entry name" value="SUMT"/>
    <property type="match status" value="1"/>
</dbReference>
<proteinExistence type="inferred from homology"/>
<name>A0A562J636_9FIRM</name>
<dbReference type="OrthoDB" id="9815856at2"/>
<dbReference type="GO" id="GO:0004852">
    <property type="term" value="F:uroporphyrinogen-III synthase activity"/>
    <property type="evidence" value="ECO:0007669"/>
    <property type="project" value="InterPro"/>
</dbReference>
<evidence type="ECO:0000256" key="4">
    <source>
        <dbReference type="ARBA" id="ARBA00022691"/>
    </source>
</evidence>
<dbReference type="PROSITE" id="PS00840">
    <property type="entry name" value="SUMT_2"/>
    <property type="match status" value="1"/>
</dbReference>
<comment type="caution">
    <text evidence="9">The sequence shown here is derived from an EMBL/GenBank/DDBJ whole genome shotgun (WGS) entry which is preliminary data.</text>
</comment>
<protein>
    <recommendedName>
        <fullName evidence="1">uroporphyrinogen-III C-methyltransferase</fullName>
        <ecNumber evidence="1">2.1.1.107</ecNumber>
    </recommendedName>
</protein>
<evidence type="ECO:0000256" key="6">
    <source>
        <dbReference type="RuleBase" id="RU003960"/>
    </source>
</evidence>
<dbReference type="InterPro" id="IPR003043">
    <property type="entry name" value="Uropor_MeTrfase_CS"/>
</dbReference>
<sequence length="498" mass="55297">MKENGKVYLVGAGIGSEENITIKGKKVLEQADVIVYDRLLNMGLINLNDTSKEFIYAGKESANHYLTQDETNEIMVKKALEGKTVARLKGGDPYVFGRGGEEAEYLVERGIEFEVVPGITSGIAGLCFSGIPITHRDYSSSLHLITGHKKTQSYLDFYALSKLNGTVVFYMGLENLSNIVSGFMKNEKSPDTPCAVISHGGYPDQVVVASSLENILKDIEGKNIKSPSLIVIGDVVKLRSRLNFFENKSLFGKNIVVTRARAQASSLVSALKDHGANVIEVPAIEIKQINIELLSKEINNLQKYSHIIFTSTNAVKIFMDNLLKIKDVRSLGNIKIFAIGDGTAAKLMEYGIKADFVPSSFVAETLFEEIKDFLKHSDKILMPRALKSRSFLKDKLSEICETVEVFIYDTVIGTIGEYEKEILKNKIDYITFTSSSTVENFIKLIDSETLENIRNARIISIGPITTKTAENNGLNVYKQSEIYNIENLINTILNDLEK</sequence>
<feature type="domain" description="Tetrapyrrole biosynthesis uroporphyrinogen III synthase" evidence="8">
    <location>
        <begin position="266"/>
        <end position="489"/>
    </location>
</feature>
<keyword evidence="4" id="KW-0949">S-adenosyl-L-methionine</keyword>
<dbReference type="PANTHER" id="PTHR45790">
    <property type="entry name" value="SIROHEME SYNTHASE-RELATED"/>
    <property type="match status" value="1"/>
</dbReference>
<dbReference type="Proteomes" id="UP000315343">
    <property type="component" value="Unassembled WGS sequence"/>
</dbReference>
<dbReference type="EMBL" id="VLKH01000008">
    <property type="protein sequence ID" value="TWH78648.1"/>
    <property type="molecule type" value="Genomic_DNA"/>
</dbReference>
<dbReference type="AlphaFoldDB" id="A0A562J636"/>
<evidence type="ECO:0000256" key="2">
    <source>
        <dbReference type="ARBA" id="ARBA00022603"/>
    </source>
</evidence>
<dbReference type="InterPro" id="IPR003754">
    <property type="entry name" value="4pyrrol_synth_uPrphyn_synth"/>
</dbReference>
<dbReference type="InterPro" id="IPR035996">
    <property type="entry name" value="4pyrrol_Methylase_sf"/>
</dbReference>
<evidence type="ECO:0000256" key="5">
    <source>
        <dbReference type="ARBA" id="ARBA00023244"/>
    </source>
</evidence>
<dbReference type="InterPro" id="IPR014776">
    <property type="entry name" value="4pyrrole_Mease_sub2"/>
</dbReference>
<dbReference type="SUPFAM" id="SSF53790">
    <property type="entry name" value="Tetrapyrrole methylase"/>
    <property type="match status" value="1"/>
</dbReference>